<accession>A0A212TGL3</accession>
<organism evidence="2 3">
    <name type="scientific">Kytococcus aerolatus</name>
    <dbReference type="NCBI Taxonomy" id="592308"/>
    <lineage>
        <taxon>Bacteria</taxon>
        <taxon>Bacillati</taxon>
        <taxon>Actinomycetota</taxon>
        <taxon>Actinomycetes</taxon>
        <taxon>Micrococcales</taxon>
        <taxon>Kytococcaceae</taxon>
        <taxon>Kytococcus</taxon>
    </lineage>
</organism>
<dbReference type="PANTHER" id="PTHR37313:SF4">
    <property type="entry name" value="CONSERVED MEMBRANE PROTEIN-RELATED"/>
    <property type="match status" value="1"/>
</dbReference>
<keyword evidence="3" id="KW-1185">Reference proteome</keyword>
<evidence type="ECO:0000313" key="3">
    <source>
        <dbReference type="Proteomes" id="UP000198122"/>
    </source>
</evidence>
<dbReference type="InterPro" id="IPR010273">
    <property type="entry name" value="DUF881"/>
</dbReference>
<protein>
    <submittedName>
        <fullName evidence="2">Uncharacterized conserved protein YlxW, UPF0749 family</fullName>
    </submittedName>
</protein>
<reference evidence="2 3" key="1">
    <citation type="submission" date="2017-06" db="EMBL/GenBank/DDBJ databases">
        <authorList>
            <person name="Kim H.J."/>
            <person name="Triplett B.A."/>
        </authorList>
    </citation>
    <scope>NUCLEOTIDE SEQUENCE [LARGE SCALE GENOMIC DNA]</scope>
    <source>
        <strain evidence="2 3">DSM 22179</strain>
    </source>
</reference>
<comment type="similarity">
    <text evidence="1">Belongs to the UPF0749 family.</text>
</comment>
<dbReference type="Pfam" id="PF05949">
    <property type="entry name" value="DUF881"/>
    <property type="match status" value="1"/>
</dbReference>
<sequence>MTSRWGMAVPLVGVAAGLIFAVSATVSEGEDIRPAQADRSEALAELDRTVGAKQDEVGALRAEVEQIAVERGVSDRDDPVARQAGLTEVRGEGIEVRLDDSPLRGSRVPEGFGPNDLVIHQEQVQAVVNALWAGGAEGIQLMDQRIVSTSAVRCVGNTLILQGRVYSPPFVIRAVGPVEDMEAMLDGSVEVQMMREYTDLVGLGYEQTPQETVELPPYSGTILLEEAVAEKSRPGARTGSSGSDRAG</sequence>
<dbReference type="PANTHER" id="PTHR37313">
    <property type="entry name" value="UPF0749 PROTEIN RV1825"/>
    <property type="match status" value="1"/>
</dbReference>
<evidence type="ECO:0000256" key="1">
    <source>
        <dbReference type="ARBA" id="ARBA00009108"/>
    </source>
</evidence>
<proteinExistence type="inferred from homology"/>
<name>A0A212TGL3_9MICO</name>
<gene>
    <name evidence="2" type="ORF">SAMN05445756_1264</name>
</gene>
<dbReference type="Gene3D" id="3.30.70.1880">
    <property type="entry name" value="Protein of unknown function DUF881"/>
    <property type="match status" value="1"/>
</dbReference>
<evidence type="ECO:0000313" key="2">
    <source>
        <dbReference type="EMBL" id="SNC65162.1"/>
    </source>
</evidence>
<dbReference type="EMBL" id="FYEZ01000001">
    <property type="protein sequence ID" value="SNC65162.1"/>
    <property type="molecule type" value="Genomic_DNA"/>
</dbReference>
<dbReference type="Proteomes" id="UP000198122">
    <property type="component" value="Unassembled WGS sequence"/>
</dbReference>
<dbReference type="GO" id="GO:0005886">
    <property type="term" value="C:plasma membrane"/>
    <property type="evidence" value="ECO:0007669"/>
    <property type="project" value="TreeGrafter"/>
</dbReference>
<dbReference type="AlphaFoldDB" id="A0A212TGL3"/>